<organism evidence="2 3">
    <name type="scientific">Pedococcus aerophilus</name>
    <dbReference type="NCBI Taxonomy" id="436356"/>
    <lineage>
        <taxon>Bacteria</taxon>
        <taxon>Bacillati</taxon>
        <taxon>Actinomycetota</taxon>
        <taxon>Actinomycetes</taxon>
        <taxon>Micrococcales</taxon>
        <taxon>Intrasporangiaceae</taxon>
        <taxon>Pedococcus</taxon>
    </lineage>
</organism>
<accession>A0ABN3UPT6</accession>
<evidence type="ECO:0000256" key="1">
    <source>
        <dbReference type="SAM" id="Phobius"/>
    </source>
</evidence>
<dbReference type="EMBL" id="BAAARN010000002">
    <property type="protein sequence ID" value="GAA2736896.1"/>
    <property type="molecule type" value="Genomic_DNA"/>
</dbReference>
<keyword evidence="1" id="KW-1133">Transmembrane helix</keyword>
<reference evidence="2 3" key="1">
    <citation type="journal article" date="2019" name="Int. J. Syst. Evol. Microbiol.">
        <title>The Global Catalogue of Microorganisms (GCM) 10K type strain sequencing project: providing services to taxonomists for standard genome sequencing and annotation.</title>
        <authorList>
            <consortium name="The Broad Institute Genomics Platform"/>
            <consortium name="The Broad Institute Genome Sequencing Center for Infectious Disease"/>
            <person name="Wu L."/>
            <person name="Ma J."/>
        </authorList>
    </citation>
    <scope>NUCLEOTIDE SEQUENCE [LARGE SCALE GENOMIC DNA]</scope>
    <source>
        <strain evidence="2 3">JCM 16378</strain>
    </source>
</reference>
<keyword evidence="3" id="KW-1185">Reference proteome</keyword>
<evidence type="ECO:0000313" key="2">
    <source>
        <dbReference type="EMBL" id="GAA2736896.1"/>
    </source>
</evidence>
<comment type="caution">
    <text evidence="2">The sequence shown here is derived from an EMBL/GenBank/DDBJ whole genome shotgun (WGS) entry which is preliminary data.</text>
</comment>
<dbReference type="RefSeq" id="WP_344193373.1">
    <property type="nucleotide sequence ID" value="NZ_BAAARN010000002.1"/>
</dbReference>
<proteinExistence type="predicted"/>
<dbReference type="Proteomes" id="UP001501326">
    <property type="component" value="Unassembled WGS sequence"/>
</dbReference>
<keyword evidence="1" id="KW-0812">Transmembrane</keyword>
<feature type="transmembrane region" description="Helical" evidence="1">
    <location>
        <begin position="6"/>
        <end position="25"/>
    </location>
</feature>
<evidence type="ECO:0008006" key="4">
    <source>
        <dbReference type="Google" id="ProtNLM"/>
    </source>
</evidence>
<gene>
    <name evidence="2" type="ORF">GCM10009867_22420</name>
</gene>
<sequence length="160" mass="17507">MWEGLGSAVIGAVAVVVGVWFAQWLSERSKQAAAKLDAEVVLGIAIGDQRDAAVKGRGARRGDYHLWPLRNELFRLRPVLGADSSSYKLAAEFYRAVESLRDWIKHRSPAAAAADDDSLDVAFARYAKALDQYAESVRTYLGTPAQLRGTPPEAHMPELP</sequence>
<evidence type="ECO:0000313" key="3">
    <source>
        <dbReference type="Proteomes" id="UP001501326"/>
    </source>
</evidence>
<protein>
    <recommendedName>
        <fullName evidence="4">Secreted protein</fullName>
    </recommendedName>
</protein>
<name>A0ABN3UPT6_9MICO</name>
<keyword evidence="1" id="KW-0472">Membrane</keyword>